<protein>
    <submittedName>
        <fullName evidence="1">Uncharacterized protein</fullName>
    </submittedName>
</protein>
<organism evidence="1 2">
    <name type="scientific">Geotrichum galactomycetum</name>
    <dbReference type="NCBI Taxonomy" id="27317"/>
    <lineage>
        <taxon>Eukaryota</taxon>
        <taxon>Fungi</taxon>
        <taxon>Dikarya</taxon>
        <taxon>Ascomycota</taxon>
        <taxon>Saccharomycotina</taxon>
        <taxon>Dipodascomycetes</taxon>
        <taxon>Dipodascales</taxon>
        <taxon>Dipodascaceae</taxon>
        <taxon>Geotrichum</taxon>
    </lineage>
</organism>
<name>A0ACB6V9L8_9ASCO</name>
<proteinExistence type="predicted"/>
<gene>
    <name evidence="1" type="ORF">D0Z00_000632</name>
</gene>
<reference evidence="1 2" key="1">
    <citation type="journal article" date="2020" name="Front. Microbiol.">
        <title>Phenotypic and Genetic Characterization of the Cheese Ripening Yeast Geotrichum candidum.</title>
        <authorList>
            <person name="Perkins V."/>
            <person name="Vignola S."/>
            <person name="Lessard M.H."/>
            <person name="Plante P.L."/>
            <person name="Corbeil J."/>
            <person name="Dugat-Bony E."/>
            <person name="Frenette M."/>
            <person name="Labrie S."/>
        </authorList>
    </citation>
    <scope>NUCLEOTIDE SEQUENCE [LARGE SCALE GENOMIC DNA]</scope>
    <source>
        <strain evidence="1 2">LMA-1147</strain>
    </source>
</reference>
<dbReference type="EMBL" id="QVQA01000008">
    <property type="protein sequence ID" value="KAF5101977.1"/>
    <property type="molecule type" value="Genomic_DNA"/>
</dbReference>
<accession>A0ACB6V9L8</accession>
<evidence type="ECO:0000313" key="1">
    <source>
        <dbReference type="EMBL" id="KAF5101977.1"/>
    </source>
</evidence>
<keyword evidence="2" id="KW-1185">Reference proteome</keyword>
<dbReference type="Proteomes" id="UP000744676">
    <property type="component" value="Unassembled WGS sequence"/>
</dbReference>
<sequence length="1801" mass="198524">MLIHSFLLASTLSLAVSGVSATANADSADFFVPGRFIVEYKPELTKRSALTASDPHEDFHQALAAIQPAGGVQSHFNYSSSLFTGASFSIYDSPDGIARLKSLPNVLNIWPVKRFDILQADATDMKQTSSSHTLAERNWNPHAHTGVAALHARGLSGNNVTIAIIDTGVDYTHPALGGGIGPDYKIVGGYNFVGPLSGSYINDKTGSTNSQIDQYNPLDCQGHGTHVAGIIAAKDDQNIVGVAPNATIRAYKIFGCSGGTSEDIVIAALQTAFRDGADIITASVGLSGQGLLDGPANLIASRLVEYGVFVTIAAGNSGIEGPRYPSSPGAGEYVTAVGSAESNAILTWNGTARSSSGESITFKYVTSRGVLPNVSDTTFPVDFLADNADDCAALAASAANGTALLLPLSSACENSNLYTAAQDNGYKVVLRYTDNHLKYSVPTYSVQGFSIDVFGTAADLGAWARNQTEAGHTLTISLDTLAAQPDVIEADTPRYVSEFSTWGPHFENGLFYPALVAPGGAILSTWLDGRYSIMSGSSMATPYQGAGFVNAERIVNSRSVIASSPTLNLGASSVLTTNFTITLQNFNDKTVVYNLSHVAAVTVLTRSTAPSVNKHFPPYSHVSLSPDFGQSTFTVNANGTADIAVNFTIPSSLSAAFAPVFQGKIIITGNNGDSLGVPYVGTLLAANTSSAAYGTWSTDADRPRIYGFDASSGSTFEVTDDNTPAQITSSTKATPQLVFGLADAASYLTFGLVDADFSLESNFSAPLVPNENGFINHLSGSTFDDGFPAAFIGRTTNDAVIPLNFFANGSEIPSGSYRVVGALLPAPYRPEVNVTANWVTYLSAPFQYTNDGTVNSTSRSSSLNTGSGVVIFTEKTVSSASSGASYLESPYDPVEVSIRMRGSNITKGTTAEIGLPSELTGFPDQLNGWSKKFEKIANITIVQPANSSSGSTAKFLFLKDVETRDLEGTLSLYARLKDPKQYASGGVQRIFFGFTDGVNGVSYSSLTVGSATSNLTPALKINEPLGGNTDIKVLEIAVPTQEWTRAKVTYILPDDTKFDADLLASDAQLLQINTPANSTVSSNVSFSYELSEPGKLTVELVVNSGKPSTVRLAVPVPAAQFPAGHFYQFQATVLLENAASSSDVIYNLRAVLTDALPIREEEVMFRGTDFTFVQDAYVTKSFENIPGYAAEAYYAQFSSRYDRKGAEAQFWGTPYDRKEAQAQFFDRPFELKNAEAQFWGRPYDRKEAEAQFWGRPYDRKEAKAQFWDRPYELKNAEAQFYGRPYDRKEAQAQFWDRPYELKNAEAQFYGRPYDRKEAQAQFWDRPYELKNAEAQFYGRPYDRKEAQAQFWGRPYDRKEAEAQFVGRPYDRKQAEAQFWGRPYDRKETEAQFGGRPYDRKQAEAQFGGRPYDRKETEAQFGGRPYDRKQAEAQFGGRPYDRKEAEAQSFDRSSELKGKTENVEAQFGRRHYRRDAETQFWDRPFELKGAEAQFWDRPYELKGKAENVDRKEGKTQFFDRPFELKDTEAQFFDRPFELKGAETQFWGRPYDRKEAEAQFWGRAYDRKEAQAEFFDRPFELKNAEAQFWGRPYDRKEAEAQFWGRAYDRKEAQAQFFDRPFELKGAEAQFFDRPFELKGKTENVDRKEGKAQFFDRPFELKGAEAQFFDRPFELKGNAENVEAQFGRGPYDRKEAQAQFFDRPFELKGNAENVEAQFGRGPYDRKEAQAQFFDRPFELKDSDNTKANAQNVEAQFGRPYDRKDADNFGTAGAPYYYYKDADSVDKEEYLKNDAETIGFGVEWF</sequence>
<comment type="caution">
    <text evidence="1">The sequence shown here is derived from an EMBL/GenBank/DDBJ whole genome shotgun (WGS) entry which is preliminary data.</text>
</comment>
<evidence type="ECO:0000313" key="2">
    <source>
        <dbReference type="Proteomes" id="UP000744676"/>
    </source>
</evidence>